<reference evidence="1 2" key="2">
    <citation type="journal article" date="2017" name="Front. Plant Sci.">
        <title>Gene Classification and Mining of Molecular Markers Useful in Red Clover (Trifolium pratense) Breeding.</title>
        <authorList>
            <person name="Istvanek J."/>
            <person name="Dluhosova J."/>
            <person name="Dluhos P."/>
            <person name="Patkova L."/>
            <person name="Nedelnik J."/>
            <person name="Repkova J."/>
        </authorList>
    </citation>
    <scope>NUCLEOTIDE SEQUENCE [LARGE SCALE GENOMIC DNA]</scope>
    <source>
        <strain evidence="2">cv. Tatra</strain>
        <tissue evidence="1">Young leaves</tissue>
    </source>
</reference>
<organism evidence="1 2">
    <name type="scientific">Trifolium pratense</name>
    <name type="common">Red clover</name>
    <dbReference type="NCBI Taxonomy" id="57577"/>
    <lineage>
        <taxon>Eukaryota</taxon>
        <taxon>Viridiplantae</taxon>
        <taxon>Streptophyta</taxon>
        <taxon>Embryophyta</taxon>
        <taxon>Tracheophyta</taxon>
        <taxon>Spermatophyta</taxon>
        <taxon>Magnoliopsida</taxon>
        <taxon>eudicotyledons</taxon>
        <taxon>Gunneridae</taxon>
        <taxon>Pentapetalae</taxon>
        <taxon>rosids</taxon>
        <taxon>fabids</taxon>
        <taxon>Fabales</taxon>
        <taxon>Fabaceae</taxon>
        <taxon>Papilionoideae</taxon>
        <taxon>50 kb inversion clade</taxon>
        <taxon>NPAAA clade</taxon>
        <taxon>Hologalegina</taxon>
        <taxon>IRL clade</taxon>
        <taxon>Trifolieae</taxon>
        <taxon>Trifolium</taxon>
    </lineage>
</organism>
<sequence>MPSSSSYIEGTQVYMNGVCHWLSDKDSIVGRCLVSFYLSNEVFFITPTPSHGDYFEFVALWIKLVVLNGSIALISCHEDTTIHISILGEFGTKEPWTKLLIVGPLPCVGHPIGVGMQGEIFFVREDEEIVWLDLSTQMIVELGYKGVACSSRIIIYKESVFPIRGTNLTVLFPDLILLVSQVILPSVMRSDSLAWFGIDSGDLSLKDAYAFKVHHTPQPQSAKSILETYARRAFIPKTHKLNLGVLLGGASTLARRQNQETENTERDSVIGVP</sequence>
<protein>
    <submittedName>
        <fullName evidence="1">F-box protein</fullName>
    </submittedName>
</protein>
<name>A0A2K3N9D0_TRIPR</name>
<dbReference type="AlphaFoldDB" id="A0A2K3N9D0"/>
<dbReference type="ExpressionAtlas" id="A0A2K3N9D0">
    <property type="expression patterns" value="baseline"/>
</dbReference>
<evidence type="ECO:0000313" key="2">
    <source>
        <dbReference type="Proteomes" id="UP000236291"/>
    </source>
</evidence>
<proteinExistence type="predicted"/>
<comment type="caution">
    <text evidence="1">The sequence shown here is derived from an EMBL/GenBank/DDBJ whole genome shotgun (WGS) entry which is preliminary data.</text>
</comment>
<reference evidence="1 2" key="1">
    <citation type="journal article" date="2014" name="Am. J. Bot.">
        <title>Genome assembly and annotation for red clover (Trifolium pratense; Fabaceae).</title>
        <authorList>
            <person name="Istvanek J."/>
            <person name="Jaros M."/>
            <person name="Krenek A."/>
            <person name="Repkova J."/>
        </authorList>
    </citation>
    <scope>NUCLEOTIDE SEQUENCE [LARGE SCALE GENOMIC DNA]</scope>
    <source>
        <strain evidence="2">cv. Tatra</strain>
        <tissue evidence="1">Young leaves</tissue>
    </source>
</reference>
<evidence type="ECO:0000313" key="1">
    <source>
        <dbReference type="EMBL" id="PNX99628.1"/>
    </source>
</evidence>
<dbReference type="Proteomes" id="UP000236291">
    <property type="component" value="Unassembled WGS sequence"/>
</dbReference>
<dbReference type="EMBL" id="ASHM01017974">
    <property type="protein sequence ID" value="PNX99628.1"/>
    <property type="molecule type" value="Genomic_DNA"/>
</dbReference>
<accession>A0A2K3N9D0</accession>
<gene>
    <name evidence="1" type="ORF">L195_g022897</name>
</gene>